<comment type="caution">
    <text evidence="1">The sequence shown here is derived from an EMBL/GenBank/DDBJ whole genome shotgun (WGS) entry which is preliminary data.</text>
</comment>
<dbReference type="AlphaFoldDB" id="A0A1Q9C6K7"/>
<organism evidence="1 2">
    <name type="scientific">Symbiodinium microadriaticum</name>
    <name type="common">Dinoflagellate</name>
    <name type="synonym">Zooxanthella microadriatica</name>
    <dbReference type="NCBI Taxonomy" id="2951"/>
    <lineage>
        <taxon>Eukaryota</taxon>
        <taxon>Sar</taxon>
        <taxon>Alveolata</taxon>
        <taxon>Dinophyceae</taxon>
        <taxon>Suessiales</taxon>
        <taxon>Symbiodiniaceae</taxon>
        <taxon>Symbiodinium</taxon>
    </lineage>
</organism>
<keyword evidence="2" id="KW-1185">Reference proteome</keyword>
<evidence type="ECO:0000313" key="2">
    <source>
        <dbReference type="Proteomes" id="UP000186817"/>
    </source>
</evidence>
<dbReference type="EMBL" id="LSRX01001595">
    <property type="protein sequence ID" value="OLP78558.1"/>
    <property type="molecule type" value="Genomic_DNA"/>
</dbReference>
<gene>
    <name evidence="1" type="ORF">AK812_SmicGene41255</name>
</gene>
<name>A0A1Q9C6K7_SYMMI</name>
<proteinExistence type="predicted"/>
<protein>
    <submittedName>
        <fullName evidence="1">Uncharacterized protein</fullName>
    </submittedName>
</protein>
<sequence>MHRFVHPDHQDAIFLYQGLDGEQAKCVCTNLYGEEQVVLAEPGDFKKWRPTKVTIPRLVPDALRDSCGFENSRVVQQMKTKLTAEFLLYEKYMEFTKEDLSNLHFALPTNLYSNAKFGVGKLKLIPLGSLTKIRDSSKNSTAMVHYEGADFSVSPLPMLKDECSPDAATNQVLVPFHWVKSTSDPDAVNMACSMKELQKGLKIMCLTNTKNLQPRVQLLQASKELLKQQAAQAAAQASKKRKAA</sequence>
<dbReference type="Proteomes" id="UP000186817">
    <property type="component" value="Unassembled WGS sequence"/>
</dbReference>
<evidence type="ECO:0000313" key="1">
    <source>
        <dbReference type="EMBL" id="OLP78558.1"/>
    </source>
</evidence>
<accession>A0A1Q9C6K7</accession>
<dbReference type="OrthoDB" id="10302477at2759"/>
<reference evidence="1 2" key="1">
    <citation type="submission" date="2016-02" db="EMBL/GenBank/DDBJ databases">
        <title>Genome analysis of coral dinoflagellate symbionts highlights evolutionary adaptations to a symbiotic lifestyle.</title>
        <authorList>
            <person name="Aranda M."/>
            <person name="Li Y."/>
            <person name="Liew Y.J."/>
            <person name="Baumgarten S."/>
            <person name="Simakov O."/>
            <person name="Wilson M."/>
            <person name="Piel J."/>
            <person name="Ashoor H."/>
            <person name="Bougouffa S."/>
            <person name="Bajic V.B."/>
            <person name="Ryu T."/>
            <person name="Ravasi T."/>
            <person name="Bayer T."/>
            <person name="Micklem G."/>
            <person name="Kim H."/>
            <person name="Bhak J."/>
            <person name="Lajeunesse T.C."/>
            <person name="Voolstra C.R."/>
        </authorList>
    </citation>
    <scope>NUCLEOTIDE SEQUENCE [LARGE SCALE GENOMIC DNA]</scope>
    <source>
        <strain evidence="1 2">CCMP2467</strain>
    </source>
</reference>